<organism evidence="2 3">
    <name type="scientific">Hibiscus syriacus</name>
    <name type="common">Rose of Sharon</name>
    <dbReference type="NCBI Taxonomy" id="106335"/>
    <lineage>
        <taxon>Eukaryota</taxon>
        <taxon>Viridiplantae</taxon>
        <taxon>Streptophyta</taxon>
        <taxon>Embryophyta</taxon>
        <taxon>Tracheophyta</taxon>
        <taxon>Spermatophyta</taxon>
        <taxon>Magnoliopsida</taxon>
        <taxon>eudicotyledons</taxon>
        <taxon>Gunneridae</taxon>
        <taxon>Pentapetalae</taxon>
        <taxon>rosids</taxon>
        <taxon>malvids</taxon>
        <taxon>Malvales</taxon>
        <taxon>Malvaceae</taxon>
        <taxon>Malvoideae</taxon>
        <taxon>Hibiscus</taxon>
    </lineage>
</organism>
<name>A0A6A2ZNF1_HIBSY</name>
<dbReference type="Proteomes" id="UP000436088">
    <property type="component" value="Unassembled WGS sequence"/>
</dbReference>
<evidence type="ECO:0000313" key="3">
    <source>
        <dbReference type="Proteomes" id="UP000436088"/>
    </source>
</evidence>
<comment type="caution">
    <text evidence="2">The sequence shown here is derived from an EMBL/GenBank/DDBJ whole genome shotgun (WGS) entry which is preliminary data.</text>
</comment>
<dbReference type="EMBL" id="VEPZ02001118">
    <property type="protein sequence ID" value="KAE8693571.1"/>
    <property type="molecule type" value="Genomic_DNA"/>
</dbReference>
<accession>A0A6A2ZNF1</accession>
<feature type="compositionally biased region" description="Acidic residues" evidence="1">
    <location>
        <begin position="28"/>
        <end position="40"/>
    </location>
</feature>
<evidence type="ECO:0000313" key="2">
    <source>
        <dbReference type="EMBL" id="KAE8693571.1"/>
    </source>
</evidence>
<evidence type="ECO:0000256" key="1">
    <source>
        <dbReference type="SAM" id="MobiDB-lite"/>
    </source>
</evidence>
<protein>
    <submittedName>
        <fullName evidence="2">Uncharacterized protein</fullName>
    </submittedName>
</protein>
<dbReference type="AlphaFoldDB" id="A0A6A2ZNF1"/>
<sequence>MAGNIVKEAFAGLIGRRVRTAGVRGGFGEEDDSYEEESGGEEERPKVERKLMKAVFKDEDEDEKSGCFWSFVVSRVW</sequence>
<keyword evidence="3" id="KW-1185">Reference proteome</keyword>
<gene>
    <name evidence="2" type="ORF">F3Y22_tig00110809pilonHSYRG00231</name>
</gene>
<reference evidence="2" key="1">
    <citation type="submission" date="2019-09" db="EMBL/GenBank/DDBJ databases">
        <title>Draft genome information of white flower Hibiscus syriacus.</title>
        <authorList>
            <person name="Kim Y.-M."/>
        </authorList>
    </citation>
    <scope>NUCLEOTIDE SEQUENCE [LARGE SCALE GENOMIC DNA]</scope>
    <source>
        <strain evidence="2">YM2019G1</strain>
    </source>
</reference>
<feature type="region of interest" description="Disordered" evidence="1">
    <location>
        <begin position="23"/>
        <end position="45"/>
    </location>
</feature>
<proteinExistence type="predicted"/>